<dbReference type="InterPro" id="IPR018541">
    <property type="entry name" value="Ftsk_gamma"/>
</dbReference>
<evidence type="ECO:0000256" key="14">
    <source>
        <dbReference type="PROSITE-ProRule" id="PRU00289"/>
    </source>
</evidence>
<dbReference type="GO" id="GO:0005886">
    <property type="term" value="C:plasma membrane"/>
    <property type="evidence" value="ECO:0007669"/>
    <property type="project" value="UniProtKB-SubCell"/>
</dbReference>
<dbReference type="InterPro" id="IPR003593">
    <property type="entry name" value="AAA+_ATPase"/>
</dbReference>
<dbReference type="EMBL" id="DRZX01000041">
    <property type="protein sequence ID" value="HHS48425.1"/>
    <property type="molecule type" value="Genomic_DNA"/>
</dbReference>
<dbReference type="GO" id="GO:0003677">
    <property type="term" value="F:DNA binding"/>
    <property type="evidence" value="ECO:0007669"/>
    <property type="project" value="UniProtKB-KW"/>
</dbReference>
<keyword evidence="12" id="KW-0131">Cell cycle</keyword>
<evidence type="ECO:0000256" key="3">
    <source>
        <dbReference type="ARBA" id="ARBA00022475"/>
    </source>
</evidence>
<name>A0A7C6A6F9_DESAE</name>
<evidence type="ECO:0000256" key="1">
    <source>
        <dbReference type="ARBA" id="ARBA00004651"/>
    </source>
</evidence>
<dbReference type="Proteomes" id="UP000886400">
    <property type="component" value="Unassembled WGS sequence"/>
</dbReference>
<evidence type="ECO:0000259" key="16">
    <source>
        <dbReference type="PROSITE" id="PS50901"/>
    </source>
</evidence>
<dbReference type="SUPFAM" id="SSF46785">
    <property type="entry name" value="Winged helix' DNA-binding domain"/>
    <property type="match status" value="1"/>
</dbReference>
<keyword evidence="11 15" id="KW-0472">Membrane</keyword>
<proteinExistence type="inferred from homology"/>
<dbReference type="InterPro" id="IPR036388">
    <property type="entry name" value="WH-like_DNA-bd_sf"/>
</dbReference>
<keyword evidence="3" id="KW-1003">Cell membrane</keyword>
<feature type="transmembrane region" description="Helical" evidence="15">
    <location>
        <begin position="84"/>
        <end position="102"/>
    </location>
</feature>
<evidence type="ECO:0000256" key="2">
    <source>
        <dbReference type="ARBA" id="ARBA00006474"/>
    </source>
</evidence>
<dbReference type="InterPro" id="IPR036390">
    <property type="entry name" value="WH_DNA-bd_sf"/>
</dbReference>
<evidence type="ECO:0000256" key="4">
    <source>
        <dbReference type="ARBA" id="ARBA00022618"/>
    </source>
</evidence>
<dbReference type="Pfam" id="PF09397">
    <property type="entry name" value="FtsK_gamma"/>
    <property type="match status" value="1"/>
</dbReference>
<keyword evidence="6 14" id="KW-0547">Nucleotide-binding</keyword>
<comment type="subcellular location">
    <subcellularLocation>
        <location evidence="1">Cell membrane</location>
        <topology evidence="1">Multi-pass membrane protein</topology>
    </subcellularLocation>
</comment>
<dbReference type="AlphaFoldDB" id="A0A7C6A6F9"/>
<evidence type="ECO:0000256" key="7">
    <source>
        <dbReference type="ARBA" id="ARBA00022829"/>
    </source>
</evidence>
<dbReference type="InterPro" id="IPR050206">
    <property type="entry name" value="FtsK/SpoIIIE/SftA"/>
</dbReference>
<dbReference type="PANTHER" id="PTHR22683:SF41">
    <property type="entry name" value="DNA TRANSLOCASE FTSK"/>
    <property type="match status" value="1"/>
</dbReference>
<keyword evidence="5 15" id="KW-0812">Transmembrane</keyword>
<dbReference type="InterPro" id="IPR041027">
    <property type="entry name" value="FtsK_alpha"/>
</dbReference>
<dbReference type="Gene3D" id="1.10.10.10">
    <property type="entry name" value="Winged helix-like DNA-binding domain superfamily/Winged helix DNA-binding domain"/>
    <property type="match status" value="1"/>
</dbReference>
<dbReference type="InterPro" id="IPR027417">
    <property type="entry name" value="P-loop_NTPase"/>
</dbReference>
<dbReference type="InterPro" id="IPR025199">
    <property type="entry name" value="FtsK_4TM"/>
</dbReference>
<feature type="transmembrane region" description="Helical" evidence="15">
    <location>
        <begin position="7"/>
        <end position="24"/>
    </location>
</feature>
<comment type="similarity">
    <text evidence="2">Belongs to the FtsK/SpoIIIE/SftA family.</text>
</comment>
<feature type="transmembrane region" description="Helical" evidence="15">
    <location>
        <begin position="57"/>
        <end position="75"/>
    </location>
</feature>
<evidence type="ECO:0000256" key="13">
    <source>
        <dbReference type="ARBA" id="ARBA00025923"/>
    </source>
</evidence>
<dbReference type="Pfam" id="PF13491">
    <property type="entry name" value="FtsK_4TM"/>
    <property type="match status" value="1"/>
</dbReference>
<dbReference type="Gene3D" id="3.40.50.300">
    <property type="entry name" value="P-loop containing nucleotide triphosphate hydrolases"/>
    <property type="match status" value="1"/>
</dbReference>
<dbReference type="SMART" id="SM00382">
    <property type="entry name" value="AAA"/>
    <property type="match status" value="1"/>
</dbReference>
<evidence type="ECO:0000256" key="10">
    <source>
        <dbReference type="ARBA" id="ARBA00023125"/>
    </source>
</evidence>
<feature type="domain" description="FtsK" evidence="16">
    <location>
        <begin position="383"/>
        <end position="575"/>
    </location>
</feature>
<dbReference type="GO" id="GO:0051301">
    <property type="term" value="P:cell division"/>
    <property type="evidence" value="ECO:0007669"/>
    <property type="project" value="UniProtKB-KW"/>
</dbReference>
<dbReference type="Gene3D" id="3.30.980.40">
    <property type="match status" value="1"/>
</dbReference>
<keyword evidence="10" id="KW-0238">DNA-binding</keyword>
<dbReference type="PROSITE" id="PS50901">
    <property type="entry name" value="FTSK"/>
    <property type="match status" value="1"/>
</dbReference>
<keyword evidence="4" id="KW-0132">Cell division</keyword>
<gene>
    <name evidence="17" type="ORF">ENM99_00940</name>
</gene>
<evidence type="ECO:0000256" key="12">
    <source>
        <dbReference type="ARBA" id="ARBA00023306"/>
    </source>
</evidence>
<protein>
    <submittedName>
        <fullName evidence="17">DNA translocase FtsK</fullName>
    </submittedName>
</protein>
<dbReference type="SMART" id="SM00843">
    <property type="entry name" value="Ftsk_gamma"/>
    <property type="match status" value="1"/>
</dbReference>
<evidence type="ECO:0000256" key="6">
    <source>
        <dbReference type="ARBA" id="ARBA00022741"/>
    </source>
</evidence>
<sequence length="711" mass="79462">MKKLNFIAVYTFILLIIFLTVISYDFRDTFYPHTQIHNLIGYVGADISNFLFTNFGILSYVLPILLFSSVFAYLIKPIKFIRSIIFVFLFVITVNVILYILFNAQGRAYLTQNGYFPYGLSGYYLGSSLEFYLGRVGIMVIFSPIAALCLLFSTKEMFLFIISLLKKIKFKKKIDIKPKIKEKQSFFKQSTSVATQSQSTDEEDKKDKKAIDVNIEKKSSINIKRNLAKEDSLGLTQTKENKAKNGYILPSIELLNDPVHINKEVEENEILENVKILEEKLRNFGVTGKTVEVRPGPVVTLYEFKPSSGIKISKIANLANDLAMAMKAIAVRIIAPIPGKNVVGIEIPNRQIQTVYMKEILASKLFFNSKSPLTLALGKDTMGNPFIADLAKMPHLLIAGATGAGKSVGLNTMIVSILYKSTPDDVKFVLIDPKMIELSMYDGIPHLLMPPVVDPKQASGALAALVKEMETRYKIMSESGVRNIDGFNEKAKNGVIDYPPFPYIVVVIDELSDLMMVSSKKVELSIARLAQMARAAGIHLIVATQRPSVDVLTGLIKANFSARISFKVSSKIDSRTILDSQGAEMLLGRGDMLFLQPGTSHMMRVHGAYIADDELKSIIDYVKSQGAPIYNDELINEAKEESGIEEELDEEKDELFDEALKIIKDGGSPTISYIQRRLKIGYNRSARIVEQMEKMGILSKPDDKGKRELLI</sequence>
<dbReference type="Pfam" id="PF17854">
    <property type="entry name" value="FtsK_alpha"/>
    <property type="match status" value="1"/>
</dbReference>
<evidence type="ECO:0000256" key="9">
    <source>
        <dbReference type="ARBA" id="ARBA00022989"/>
    </source>
</evidence>
<comment type="caution">
    <text evidence="17">The sequence shown here is derived from an EMBL/GenBank/DDBJ whole genome shotgun (WGS) entry which is preliminary data.</text>
</comment>
<dbReference type="SUPFAM" id="SSF52540">
    <property type="entry name" value="P-loop containing nucleoside triphosphate hydrolases"/>
    <property type="match status" value="1"/>
</dbReference>
<feature type="transmembrane region" description="Helical" evidence="15">
    <location>
        <begin position="136"/>
        <end position="165"/>
    </location>
</feature>
<keyword evidence="9 15" id="KW-1133">Transmembrane helix</keyword>
<comment type="subunit">
    <text evidence="13">Homohexamer. Forms a ring that surrounds DNA.</text>
</comment>
<keyword evidence="7" id="KW-0159">Chromosome partition</keyword>
<dbReference type="InterPro" id="IPR002543">
    <property type="entry name" value="FtsK_dom"/>
</dbReference>
<evidence type="ECO:0000256" key="11">
    <source>
        <dbReference type="ARBA" id="ARBA00023136"/>
    </source>
</evidence>
<evidence type="ECO:0000313" key="17">
    <source>
        <dbReference type="EMBL" id="HHS48425.1"/>
    </source>
</evidence>
<evidence type="ECO:0000256" key="5">
    <source>
        <dbReference type="ARBA" id="ARBA00022692"/>
    </source>
</evidence>
<dbReference type="Pfam" id="PF01580">
    <property type="entry name" value="FtsK_SpoIIIE"/>
    <property type="match status" value="1"/>
</dbReference>
<reference evidence="17" key="1">
    <citation type="journal article" date="2020" name="mSystems">
        <title>Genome- and Community-Level Interaction Insights into Carbon Utilization and Element Cycling Functions of Hydrothermarchaeota in Hydrothermal Sediment.</title>
        <authorList>
            <person name="Zhou Z."/>
            <person name="Liu Y."/>
            <person name="Xu W."/>
            <person name="Pan J."/>
            <person name="Luo Z.H."/>
            <person name="Li M."/>
        </authorList>
    </citation>
    <scope>NUCLEOTIDE SEQUENCE [LARGE SCALE GENOMIC DNA]</scope>
    <source>
        <strain evidence="17">SpSt-1135</strain>
    </source>
</reference>
<evidence type="ECO:0000256" key="15">
    <source>
        <dbReference type="SAM" id="Phobius"/>
    </source>
</evidence>
<dbReference type="PANTHER" id="PTHR22683">
    <property type="entry name" value="SPORULATION PROTEIN RELATED"/>
    <property type="match status" value="1"/>
</dbReference>
<organism evidence="17">
    <name type="scientific">Desulfurella acetivorans</name>
    <dbReference type="NCBI Taxonomy" id="33002"/>
    <lineage>
        <taxon>Bacteria</taxon>
        <taxon>Pseudomonadati</taxon>
        <taxon>Campylobacterota</taxon>
        <taxon>Desulfurellia</taxon>
        <taxon>Desulfurellales</taxon>
        <taxon>Desulfurellaceae</taxon>
        <taxon>Desulfurella</taxon>
    </lineage>
</organism>
<feature type="binding site" evidence="14">
    <location>
        <begin position="400"/>
        <end position="407"/>
    </location>
    <ligand>
        <name>ATP</name>
        <dbReference type="ChEBI" id="CHEBI:30616"/>
    </ligand>
</feature>
<evidence type="ECO:0000256" key="8">
    <source>
        <dbReference type="ARBA" id="ARBA00022840"/>
    </source>
</evidence>
<accession>A0A7C6A6F9</accession>
<dbReference type="GO" id="GO:0005524">
    <property type="term" value="F:ATP binding"/>
    <property type="evidence" value="ECO:0007669"/>
    <property type="project" value="UniProtKB-UniRule"/>
</dbReference>
<keyword evidence="8 14" id="KW-0067">ATP-binding</keyword>
<dbReference type="GO" id="GO:0007059">
    <property type="term" value="P:chromosome segregation"/>
    <property type="evidence" value="ECO:0007669"/>
    <property type="project" value="UniProtKB-KW"/>
</dbReference>